<dbReference type="Proteomes" id="UP000034810">
    <property type="component" value="Unassembled WGS sequence"/>
</dbReference>
<dbReference type="EC" id="2.7.7.87" evidence="3"/>
<evidence type="ECO:0000256" key="4">
    <source>
        <dbReference type="ARBA" id="ARBA00022490"/>
    </source>
</evidence>
<evidence type="ECO:0000256" key="10">
    <source>
        <dbReference type="ARBA" id="ARBA00029774"/>
    </source>
</evidence>
<dbReference type="AlphaFoldDB" id="A0A0G1C9S9"/>
<evidence type="ECO:0000256" key="6">
    <source>
        <dbReference type="ARBA" id="ARBA00022694"/>
    </source>
</evidence>
<feature type="domain" description="YrdC-like" evidence="12">
    <location>
        <begin position="5"/>
        <end position="189"/>
    </location>
</feature>
<evidence type="ECO:0000256" key="3">
    <source>
        <dbReference type="ARBA" id="ARBA00012584"/>
    </source>
</evidence>
<evidence type="ECO:0000259" key="12">
    <source>
        <dbReference type="PROSITE" id="PS51163"/>
    </source>
</evidence>
<evidence type="ECO:0000313" key="14">
    <source>
        <dbReference type="Proteomes" id="UP000034810"/>
    </source>
</evidence>
<sequence length="196" mass="21884">MVLKSLKNKEIVDLLKNGGVGVIPTDTIYGIVGSALNKKTVEKIYRLRRRNSKKPFIVLISSSTELKLFGIKVDYKVKKFIRKNWPGKVSVVFSCSSKKFSYLHRGTRTLAFRLPALRPLTSLIKKVGPLVAPSANPEGKKPAPNVKEAKKYFKNKVDFYIDGGNLKSAPSTLVAFRRGRVVVLRQGAIRLVESLK</sequence>
<keyword evidence="7" id="KW-0548">Nucleotidyltransferase</keyword>
<accession>A0A0G1C9S9</accession>
<dbReference type="GO" id="GO:0061710">
    <property type="term" value="F:L-threonylcarbamoyladenylate synthase"/>
    <property type="evidence" value="ECO:0007669"/>
    <property type="project" value="UniProtKB-EC"/>
</dbReference>
<keyword evidence="8" id="KW-0547">Nucleotide-binding</keyword>
<dbReference type="GO" id="GO:0005524">
    <property type="term" value="F:ATP binding"/>
    <property type="evidence" value="ECO:0007669"/>
    <property type="project" value="UniProtKB-KW"/>
</dbReference>
<dbReference type="GO" id="GO:0006450">
    <property type="term" value="P:regulation of translational fidelity"/>
    <property type="evidence" value="ECO:0007669"/>
    <property type="project" value="TreeGrafter"/>
</dbReference>
<evidence type="ECO:0000256" key="1">
    <source>
        <dbReference type="ARBA" id="ARBA00004496"/>
    </source>
</evidence>
<dbReference type="InterPro" id="IPR006070">
    <property type="entry name" value="Sua5-like_dom"/>
</dbReference>
<comment type="catalytic activity">
    <reaction evidence="11">
        <text>L-threonine + hydrogencarbonate + ATP = L-threonylcarbamoyladenylate + diphosphate + H2O</text>
        <dbReference type="Rhea" id="RHEA:36407"/>
        <dbReference type="ChEBI" id="CHEBI:15377"/>
        <dbReference type="ChEBI" id="CHEBI:17544"/>
        <dbReference type="ChEBI" id="CHEBI:30616"/>
        <dbReference type="ChEBI" id="CHEBI:33019"/>
        <dbReference type="ChEBI" id="CHEBI:57926"/>
        <dbReference type="ChEBI" id="CHEBI:73682"/>
        <dbReference type="EC" id="2.7.7.87"/>
    </reaction>
</comment>
<keyword evidence="5" id="KW-0808">Transferase</keyword>
<dbReference type="InterPro" id="IPR050156">
    <property type="entry name" value="TC-AMP_synthase_SUA5"/>
</dbReference>
<protein>
    <recommendedName>
        <fullName evidence="10">L-threonylcarbamoyladenylate synthase</fullName>
        <ecNumber evidence="3">2.7.7.87</ecNumber>
    </recommendedName>
    <alternativeName>
        <fullName evidence="10">L-threonylcarbamoyladenylate synthase</fullName>
    </alternativeName>
</protein>
<organism evidence="13 14">
    <name type="scientific">Candidatus Wolfebacteria bacterium GW2011_GWC1_43_10</name>
    <dbReference type="NCBI Taxonomy" id="1619011"/>
    <lineage>
        <taxon>Bacteria</taxon>
        <taxon>Candidatus Wolfeibacteriota</taxon>
    </lineage>
</organism>
<dbReference type="GO" id="GO:0000049">
    <property type="term" value="F:tRNA binding"/>
    <property type="evidence" value="ECO:0007669"/>
    <property type="project" value="TreeGrafter"/>
</dbReference>
<evidence type="ECO:0000256" key="9">
    <source>
        <dbReference type="ARBA" id="ARBA00022840"/>
    </source>
</evidence>
<dbReference type="Pfam" id="PF01300">
    <property type="entry name" value="Sua5_yciO_yrdC"/>
    <property type="match status" value="1"/>
</dbReference>
<keyword evidence="6" id="KW-0819">tRNA processing</keyword>
<dbReference type="GO" id="GO:0005737">
    <property type="term" value="C:cytoplasm"/>
    <property type="evidence" value="ECO:0007669"/>
    <property type="project" value="UniProtKB-SubCell"/>
</dbReference>
<evidence type="ECO:0000313" key="13">
    <source>
        <dbReference type="EMBL" id="KKS82415.1"/>
    </source>
</evidence>
<gene>
    <name evidence="13" type="ORF">UV58_C0010G0035</name>
</gene>
<evidence type="ECO:0000256" key="7">
    <source>
        <dbReference type="ARBA" id="ARBA00022695"/>
    </source>
</evidence>
<dbReference type="PANTHER" id="PTHR17490">
    <property type="entry name" value="SUA5"/>
    <property type="match status" value="1"/>
</dbReference>
<proteinExistence type="inferred from homology"/>
<keyword evidence="4" id="KW-0963">Cytoplasm</keyword>
<dbReference type="GO" id="GO:0008033">
    <property type="term" value="P:tRNA processing"/>
    <property type="evidence" value="ECO:0007669"/>
    <property type="project" value="UniProtKB-KW"/>
</dbReference>
<dbReference type="PANTHER" id="PTHR17490:SF16">
    <property type="entry name" value="THREONYLCARBAMOYL-AMP SYNTHASE"/>
    <property type="match status" value="1"/>
</dbReference>
<dbReference type="PROSITE" id="PS51163">
    <property type="entry name" value="YRDC"/>
    <property type="match status" value="1"/>
</dbReference>
<dbReference type="EMBL" id="LCFA01000010">
    <property type="protein sequence ID" value="KKS82415.1"/>
    <property type="molecule type" value="Genomic_DNA"/>
</dbReference>
<evidence type="ECO:0000256" key="5">
    <source>
        <dbReference type="ARBA" id="ARBA00022679"/>
    </source>
</evidence>
<evidence type="ECO:0000256" key="8">
    <source>
        <dbReference type="ARBA" id="ARBA00022741"/>
    </source>
</evidence>
<dbReference type="InterPro" id="IPR017945">
    <property type="entry name" value="DHBP_synth_RibB-like_a/b_dom"/>
</dbReference>
<comment type="similarity">
    <text evidence="2">Belongs to the SUA5 family.</text>
</comment>
<name>A0A0G1C9S9_9BACT</name>
<dbReference type="GO" id="GO:0003725">
    <property type="term" value="F:double-stranded RNA binding"/>
    <property type="evidence" value="ECO:0007669"/>
    <property type="project" value="InterPro"/>
</dbReference>
<reference evidence="13 14" key="1">
    <citation type="journal article" date="2015" name="Nature">
        <title>rRNA introns, odd ribosomes, and small enigmatic genomes across a large radiation of phyla.</title>
        <authorList>
            <person name="Brown C.T."/>
            <person name="Hug L.A."/>
            <person name="Thomas B.C."/>
            <person name="Sharon I."/>
            <person name="Castelle C.J."/>
            <person name="Singh A."/>
            <person name="Wilkins M.J."/>
            <person name="Williams K.H."/>
            <person name="Banfield J.F."/>
        </authorList>
    </citation>
    <scope>NUCLEOTIDE SEQUENCE [LARGE SCALE GENOMIC DNA]</scope>
</reference>
<keyword evidence="9" id="KW-0067">ATP-binding</keyword>
<dbReference type="SUPFAM" id="SSF55821">
    <property type="entry name" value="YrdC/RibB"/>
    <property type="match status" value="1"/>
</dbReference>
<evidence type="ECO:0000256" key="2">
    <source>
        <dbReference type="ARBA" id="ARBA00007663"/>
    </source>
</evidence>
<comment type="subcellular location">
    <subcellularLocation>
        <location evidence="1">Cytoplasm</location>
    </subcellularLocation>
</comment>
<evidence type="ECO:0000256" key="11">
    <source>
        <dbReference type="ARBA" id="ARBA00048366"/>
    </source>
</evidence>
<dbReference type="NCBIfam" id="TIGR00057">
    <property type="entry name" value="L-threonylcarbamoyladenylate synthase"/>
    <property type="match status" value="1"/>
</dbReference>
<dbReference type="Gene3D" id="3.90.870.10">
    <property type="entry name" value="DHBP synthase"/>
    <property type="match status" value="1"/>
</dbReference>
<comment type="caution">
    <text evidence="13">The sequence shown here is derived from an EMBL/GenBank/DDBJ whole genome shotgun (WGS) entry which is preliminary data.</text>
</comment>